<evidence type="ECO:0000256" key="4">
    <source>
        <dbReference type="ARBA" id="ARBA00022448"/>
    </source>
</evidence>
<keyword evidence="5 12" id="KW-0812">Transmembrane</keyword>
<keyword evidence="11 12" id="KW-0472">Membrane</keyword>
<dbReference type="EnsemblMetazoa" id="XM_030976064">
    <property type="protein sequence ID" value="XP_030831924"/>
    <property type="gene ID" value="LOC752971"/>
</dbReference>
<reference evidence="14" key="1">
    <citation type="submission" date="2015-02" db="EMBL/GenBank/DDBJ databases">
        <title>Genome sequencing for Strongylocentrotus purpuratus.</title>
        <authorList>
            <person name="Murali S."/>
            <person name="Liu Y."/>
            <person name="Vee V."/>
            <person name="English A."/>
            <person name="Wang M."/>
            <person name="Skinner E."/>
            <person name="Han Y."/>
            <person name="Muzny D.M."/>
            <person name="Worley K.C."/>
            <person name="Gibbs R.A."/>
        </authorList>
    </citation>
    <scope>NUCLEOTIDE SEQUENCE</scope>
</reference>
<dbReference type="InParanoid" id="A0A7M7N6X9"/>
<keyword evidence="14" id="KW-1185">Reference proteome</keyword>
<dbReference type="Gene3D" id="3.10.450.320">
    <property type="entry name" value="Mitochondrial import inner membrane translocase subunit Tim21"/>
    <property type="match status" value="1"/>
</dbReference>
<keyword evidence="6 12" id="KW-0653">Protein transport</keyword>
<evidence type="ECO:0000256" key="9">
    <source>
        <dbReference type="ARBA" id="ARBA00023010"/>
    </source>
</evidence>
<dbReference type="KEGG" id="spu:752971"/>
<keyword evidence="9 12" id="KW-0811">Translocation</keyword>
<dbReference type="InterPro" id="IPR038552">
    <property type="entry name" value="Tim21_IMS_sf"/>
</dbReference>
<evidence type="ECO:0000313" key="13">
    <source>
        <dbReference type="EnsemblMetazoa" id="XP_030831924"/>
    </source>
</evidence>
<comment type="subunit">
    <text evidence="12">Component of the TIM23 complex.</text>
</comment>
<comment type="function">
    <text evidence="12">Essential component of the TIM23 complex, a complex that mediates the translocation of transit peptide-containing proteins across the mitochondrial inner membrane.</text>
</comment>
<dbReference type="Pfam" id="PF08294">
    <property type="entry name" value="TIM21"/>
    <property type="match status" value="1"/>
</dbReference>
<name>A0A7M7N6X9_STRPU</name>
<comment type="similarity">
    <text evidence="2 12">Belongs to the TIM21 family.</text>
</comment>
<organism evidence="13 14">
    <name type="scientific">Strongylocentrotus purpuratus</name>
    <name type="common">Purple sea urchin</name>
    <dbReference type="NCBI Taxonomy" id="7668"/>
    <lineage>
        <taxon>Eukaryota</taxon>
        <taxon>Metazoa</taxon>
        <taxon>Echinodermata</taxon>
        <taxon>Eleutherozoa</taxon>
        <taxon>Echinozoa</taxon>
        <taxon>Echinoidea</taxon>
        <taxon>Euechinoidea</taxon>
        <taxon>Echinacea</taxon>
        <taxon>Camarodonta</taxon>
        <taxon>Echinidea</taxon>
        <taxon>Strongylocentrotidae</taxon>
        <taxon>Strongylocentrotus</taxon>
    </lineage>
</organism>
<evidence type="ECO:0000256" key="2">
    <source>
        <dbReference type="ARBA" id="ARBA00010867"/>
    </source>
</evidence>
<evidence type="ECO:0000256" key="1">
    <source>
        <dbReference type="ARBA" id="ARBA00004304"/>
    </source>
</evidence>
<evidence type="ECO:0000256" key="8">
    <source>
        <dbReference type="ARBA" id="ARBA00022989"/>
    </source>
</evidence>
<proteinExistence type="inferred from homology"/>
<dbReference type="PANTHER" id="PTHR13032">
    <property type="entry name" value="MITOCHONDRIAL IMPORT INNER MEMBRANE TRANSLOCASE SUBUNIT TIM21"/>
    <property type="match status" value="1"/>
</dbReference>
<dbReference type="AlphaFoldDB" id="A0A7M7N6X9"/>
<feature type="transmembrane region" description="Helical" evidence="12">
    <location>
        <begin position="14"/>
        <end position="34"/>
    </location>
</feature>
<keyword evidence="8 12" id="KW-1133">Transmembrane helix</keyword>
<keyword evidence="7" id="KW-0809">Transit peptide</keyword>
<keyword evidence="10 12" id="KW-0496">Mitochondrion</keyword>
<evidence type="ECO:0000256" key="7">
    <source>
        <dbReference type="ARBA" id="ARBA00022946"/>
    </source>
</evidence>
<evidence type="ECO:0000256" key="3">
    <source>
        <dbReference type="ARBA" id="ARBA00020726"/>
    </source>
</evidence>
<dbReference type="RefSeq" id="XP_030831924.1">
    <property type="nucleotide sequence ID" value="XM_030976064.1"/>
</dbReference>
<evidence type="ECO:0000256" key="11">
    <source>
        <dbReference type="ARBA" id="ARBA00023136"/>
    </source>
</evidence>
<sequence>MTLRKRVAQTSKDASYAGIIVLGVGITGLMFFTLGKELFSSDSPNSIYTKAYKVCKKNVEIQDALGTPIKGYGEMTRRKRRRHVSHLEYSQDGVSFMRMKFYLEGPERKATVHLEMKKNESGRYEYRYLFVELDGYPKRTIVLEDNR</sequence>
<dbReference type="Proteomes" id="UP000007110">
    <property type="component" value="Unassembled WGS sequence"/>
</dbReference>
<evidence type="ECO:0000256" key="10">
    <source>
        <dbReference type="ARBA" id="ARBA00023128"/>
    </source>
</evidence>
<dbReference type="GO" id="GO:0005744">
    <property type="term" value="C:TIM23 mitochondrial import inner membrane translocase complex"/>
    <property type="evidence" value="ECO:0007669"/>
    <property type="project" value="UniProtKB-UniRule"/>
</dbReference>
<dbReference type="FunCoup" id="A0A7M7N6X9">
    <property type="interactions" value="1357"/>
</dbReference>
<evidence type="ECO:0000313" key="14">
    <source>
        <dbReference type="Proteomes" id="UP000007110"/>
    </source>
</evidence>
<keyword evidence="12" id="KW-0999">Mitochondrion inner membrane</keyword>
<dbReference type="FunFam" id="3.10.450.320:FF:000001">
    <property type="entry name" value="Mitochondrial import inner membrane translocase subunit Tim21"/>
    <property type="match status" value="1"/>
</dbReference>
<evidence type="ECO:0000256" key="12">
    <source>
        <dbReference type="RuleBase" id="RU367142"/>
    </source>
</evidence>
<dbReference type="OrthoDB" id="436405at2759"/>
<evidence type="ECO:0000256" key="6">
    <source>
        <dbReference type="ARBA" id="ARBA00022927"/>
    </source>
</evidence>
<comment type="subcellular location">
    <subcellularLocation>
        <location evidence="12">Mitochondrion inner membrane</location>
        <topology evidence="12">Single-pass membrane protein</topology>
    </subcellularLocation>
    <subcellularLocation>
        <location evidence="1">Mitochondrion membrane</location>
        <topology evidence="1">Single-pass membrane protein</topology>
    </subcellularLocation>
</comment>
<protein>
    <recommendedName>
        <fullName evidence="3 12">Mitochondrial import inner membrane translocase subunit Tim21</fullName>
    </recommendedName>
</protein>
<dbReference type="OMA" id="WRFLYVE"/>
<keyword evidence="4 12" id="KW-0813">Transport</keyword>
<dbReference type="InterPro" id="IPR013261">
    <property type="entry name" value="Tim21"/>
</dbReference>
<dbReference type="GeneID" id="752971"/>
<accession>A0A7M7N6X9</accession>
<dbReference type="GO" id="GO:0030150">
    <property type="term" value="P:protein import into mitochondrial matrix"/>
    <property type="evidence" value="ECO:0007669"/>
    <property type="project" value="UniProtKB-UniRule"/>
</dbReference>
<reference evidence="13" key="2">
    <citation type="submission" date="2021-01" db="UniProtKB">
        <authorList>
            <consortium name="EnsemblMetazoa"/>
        </authorList>
    </citation>
    <scope>IDENTIFICATION</scope>
</reference>
<dbReference type="CTD" id="29090"/>
<dbReference type="PANTHER" id="PTHR13032:SF6">
    <property type="entry name" value="MITOCHONDRIAL IMPORT INNER MEMBRANE TRANSLOCASE SUBUNIT TIM21"/>
    <property type="match status" value="1"/>
</dbReference>
<evidence type="ECO:0000256" key="5">
    <source>
        <dbReference type="ARBA" id="ARBA00022692"/>
    </source>
</evidence>